<reference evidence="1 2" key="1">
    <citation type="submission" date="2021-07" db="EMBL/GenBank/DDBJ databases">
        <authorList>
            <person name="Palmer J.M."/>
        </authorList>
    </citation>
    <scope>NUCLEOTIDE SEQUENCE [LARGE SCALE GENOMIC DNA]</scope>
    <source>
        <strain evidence="1 2">AT_MEX2019</strain>
        <tissue evidence="1">Muscle</tissue>
    </source>
</reference>
<organism evidence="1 2">
    <name type="scientific">Ataeniobius toweri</name>
    <dbReference type="NCBI Taxonomy" id="208326"/>
    <lineage>
        <taxon>Eukaryota</taxon>
        <taxon>Metazoa</taxon>
        <taxon>Chordata</taxon>
        <taxon>Craniata</taxon>
        <taxon>Vertebrata</taxon>
        <taxon>Euteleostomi</taxon>
        <taxon>Actinopterygii</taxon>
        <taxon>Neopterygii</taxon>
        <taxon>Teleostei</taxon>
        <taxon>Neoteleostei</taxon>
        <taxon>Acanthomorphata</taxon>
        <taxon>Ovalentaria</taxon>
        <taxon>Atherinomorphae</taxon>
        <taxon>Cyprinodontiformes</taxon>
        <taxon>Goodeidae</taxon>
        <taxon>Ataeniobius</taxon>
    </lineage>
</organism>
<name>A0ABU7BHE2_9TELE</name>
<gene>
    <name evidence="1" type="ORF">ATANTOWER_024156</name>
</gene>
<accession>A0ABU7BHE2</accession>
<keyword evidence="2" id="KW-1185">Reference proteome</keyword>
<protein>
    <submittedName>
        <fullName evidence="1">Uncharacterized protein</fullName>
    </submittedName>
</protein>
<evidence type="ECO:0000313" key="1">
    <source>
        <dbReference type="EMBL" id="MED6250067.1"/>
    </source>
</evidence>
<evidence type="ECO:0000313" key="2">
    <source>
        <dbReference type="Proteomes" id="UP001345963"/>
    </source>
</evidence>
<dbReference type="EMBL" id="JAHUTI010054621">
    <property type="protein sequence ID" value="MED6250067.1"/>
    <property type="molecule type" value="Genomic_DNA"/>
</dbReference>
<sequence>MCLYACPTTLRHAPYEMMDGVLGYLPLDPDQNITELMDSLRCNLVASDGPKHDVLEMTLSRLSHQLRTNLLSFVKRTGRQCQTCQFQCSLANSSQAPWCWAMSTGPTRGHLAFKEMQKF</sequence>
<dbReference type="Proteomes" id="UP001345963">
    <property type="component" value="Unassembled WGS sequence"/>
</dbReference>
<comment type="caution">
    <text evidence="1">The sequence shown here is derived from an EMBL/GenBank/DDBJ whole genome shotgun (WGS) entry which is preliminary data.</text>
</comment>
<proteinExistence type="predicted"/>